<reference evidence="2" key="1">
    <citation type="journal article" date="2024" name="IScience">
        <title>Strigolactones Initiate the Formation of Haustorium-like Structures in Castilleja.</title>
        <authorList>
            <person name="Buerger M."/>
            <person name="Peterson D."/>
            <person name="Chory J."/>
        </authorList>
    </citation>
    <scope>NUCLEOTIDE SEQUENCE [LARGE SCALE GENOMIC DNA]</scope>
</reference>
<proteinExistence type="predicted"/>
<sequence length="60" mass="7059">MYKCVFGAEVLVNENKAVIESMSLKSVDKEPYYKHEFKISNFSTLKDEWVSEEFIVRGHK</sequence>
<dbReference type="EMBL" id="JAVIJP010000016">
    <property type="protein sequence ID" value="KAL3641580.1"/>
    <property type="molecule type" value="Genomic_DNA"/>
</dbReference>
<evidence type="ECO:0000313" key="2">
    <source>
        <dbReference type="Proteomes" id="UP001632038"/>
    </source>
</evidence>
<dbReference type="PANTHER" id="PTHR46162">
    <property type="entry name" value="TRAF-LIKE FAMILY PROTEIN"/>
    <property type="match status" value="1"/>
</dbReference>
<gene>
    <name evidence="1" type="ORF">CASFOL_012395</name>
</gene>
<evidence type="ECO:0000313" key="1">
    <source>
        <dbReference type="EMBL" id="KAL3641580.1"/>
    </source>
</evidence>
<organism evidence="1 2">
    <name type="scientific">Castilleja foliolosa</name>
    <dbReference type="NCBI Taxonomy" id="1961234"/>
    <lineage>
        <taxon>Eukaryota</taxon>
        <taxon>Viridiplantae</taxon>
        <taxon>Streptophyta</taxon>
        <taxon>Embryophyta</taxon>
        <taxon>Tracheophyta</taxon>
        <taxon>Spermatophyta</taxon>
        <taxon>Magnoliopsida</taxon>
        <taxon>eudicotyledons</taxon>
        <taxon>Gunneridae</taxon>
        <taxon>Pentapetalae</taxon>
        <taxon>asterids</taxon>
        <taxon>lamiids</taxon>
        <taxon>Lamiales</taxon>
        <taxon>Orobanchaceae</taxon>
        <taxon>Pedicularideae</taxon>
        <taxon>Castillejinae</taxon>
        <taxon>Castilleja</taxon>
    </lineage>
</organism>
<accession>A0ABD3DGX2</accession>
<name>A0ABD3DGX2_9LAMI</name>
<keyword evidence="2" id="KW-1185">Reference proteome</keyword>
<dbReference type="PANTHER" id="PTHR46162:SF20">
    <property type="entry name" value="UBIQUITIN CARBOXYL-TERMINAL HYDROLASE 7-LIKE ISOFORM X1"/>
    <property type="match status" value="1"/>
</dbReference>
<comment type="caution">
    <text evidence="1">The sequence shown here is derived from an EMBL/GenBank/DDBJ whole genome shotgun (WGS) entry which is preliminary data.</text>
</comment>
<dbReference type="AlphaFoldDB" id="A0ABD3DGX2"/>
<dbReference type="Proteomes" id="UP001632038">
    <property type="component" value="Unassembled WGS sequence"/>
</dbReference>
<protein>
    <submittedName>
        <fullName evidence="1">Uncharacterized protein</fullName>
    </submittedName>
</protein>